<dbReference type="Proteomes" id="UP001316803">
    <property type="component" value="Unassembled WGS sequence"/>
</dbReference>
<dbReference type="Gene3D" id="3.40.30.10">
    <property type="entry name" value="Glutaredoxin"/>
    <property type="match status" value="1"/>
</dbReference>
<dbReference type="Pfam" id="PF22041">
    <property type="entry name" value="GST_C_7"/>
    <property type="match status" value="1"/>
</dbReference>
<dbReference type="Gene3D" id="1.20.1050.10">
    <property type="match status" value="1"/>
</dbReference>
<dbReference type="InterPro" id="IPR054416">
    <property type="entry name" value="GST_UstS-like_C"/>
</dbReference>
<dbReference type="Pfam" id="PF13409">
    <property type="entry name" value="GST_N_2"/>
    <property type="match status" value="1"/>
</dbReference>
<proteinExistence type="predicted"/>
<name>A0AAN8I4D3_9EURO</name>
<dbReference type="EMBL" id="JAKLMC020000020">
    <property type="protein sequence ID" value="KAK5951544.1"/>
    <property type="molecule type" value="Genomic_DNA"/>
</dbReference>
<sequence length="272" mass="30699">MTSSKPIIFYDIASNQPLRTFAPNPWKTRYALNFKGLSYQTKWIDMPDIASVREKLGVAANRTLPDGTPYHTLPAMQDPSTEKVIGDSFEIALYLDRTYTDSPRLVHPGTTGLTAAFNAQVDGLFTKYVALADQMPHDARVAEKVNDMIAKRFGATAYEDFKLSGEAREKMFVQFENALGEFVKAYYHVGGTTDYFWSETGTAVAQAQNRGREESGPYLEGDELMYADLIVGAWLAMLEASMKPEDWQRVRTWQDGFWARLHDALAPLREIK</sequence>
<evidence type="ECO:0000313" key="3">
    <source>
        <dbReference type="Proteomes" id="UP001316803"/>
    </source>
</evidence>
<dbReference type="InterPro" id="IPR004045">
    <property type="entry name" value="Glutathione_S-Trfase_N"/>
</dbReference>
<keyword evidence="3" id="KW-1185">Reference proteome</keyword>
<dbReference type="InterPro" id="IPR036282">
    <property type="entry name" value="Glutathione-S-Trfase_C_sf"/>
</dbReference>
<organism evidence="2 3">
    <name type="scientific">Knufia fluminis</name>
    <dbReference type="NCBI Taxonomy" id="191047"/>
    <lineage>
        <taxon>Eukaryota</taxon>
        <taxon>Fungi</taxon>
        <taxon>Dikarya</taxon>
        <taxon>Ascomycota</taxon>
        <taxon>Pezizomycotina</taxon>
        <taxon>Eurotiomycetes</taxon>
        <taxon>Chaetothyriomycetidae</taxon>
        <taxon>Chaetothyriales</taxon>
        <taxon>Trichomeriaceae</taxon>
        <taxon>Knufia</taxon>
    </lineage>
</organism>
<evidence type="ECO:0000313" key="2">
    <source>
        <dbReference type="EMBL" id="KAK5951544.1"/>
    </source>
</evidence>
<reference evidence="2 3" key="1">
    <citation type="submission" date="2022-12" db="EMBL/GenBank/DDBJ databases">
        <title>Genomic features and morphological characterization of a novel Knufia sp. strain isolated from spacecraft assembly facility.</title>
        <authorList>
            <person name="Teixeira M."/>
            <person name="Chander A.M."/>
            <person name="Stajich J.E."/>
            <person name="Venkateswaran K."/>
        </authorList>
    </citation>
    <scope>NUCLEOTIDE SEQUENCE [LARGE SCALE GENOMIC DNA]</scope>
    <source>
        <strain evidence="2 3">FJI-L2-BK-P2</strain>
    </source>
</reference>
<gene>
    <name evidence="2" type="ORF">OHC33_007600</name>
</gene>
<dbReference type="InterPro" id="IPR036249">
    <property type="entry name" value="Thioredoxin-like_sf"/>
</dbReference>
<feature type="domain" description="GST N-terminal" evidence="1">
    <location>
        <begin position="12"/>
        <end position="103"/>
    </location>
</feature>
<protein>
    <recommendedName>
        <fullName evidence="1">GST N-terminal domain-containing protein</fullName>
    </recommendedName>
</protein>
<dbReference type="PROSITE" id="PS50404">
    <property type="entry name" value="GST_NTER"/>
    <property type="match status" value="1"/>
</dbReference>
<evidence type="ECO:0000259" key="1">
    <source>
        <dbReference type="PROSITE" id="PS50404"/>
    </source>
</evidence>
<comment type="caution">
    <text evidence="2">The sequence shown here is derived from an EMBL/GenBank/DDBJ whole genome shotgun (WGS) entry which is preliminary data.</text>
</comment>
<accession>A0AAN8I4D3</accession>
<dbReference type="SUPFAM" id="SSF52833">
    <property type="entry name" value="Thioredoxin-like"/>
    <property type="match status" value="1"/>
</dbReference>
<dbReference type="SUPFAM" id="SSF47616">
    <property type="entry name" value="GST C-terminal domain-like"/>
    <property type="match status" value="1"/>
</dbReference>
<dbReference type="AlphaFoldDB" id="A0AAN8I4D3"/>